<evidence type="ECO:0000256" key="9">
    <source>
        <dbReference type="NCBIfam" id="TIGR03303"/>
    </source>
</evidence>
<dbReference type="Gene3D" id="3.10.20.310">
    <property type="entry name" value="membrane protein fhac"/>
    <property type="match status" value="5"/>
</dbReference>
<evidence type="ECO:0000256" key="2">
    <source>
        <dbReference type="ARBA" id="ARBA00022452"/>
    </source>
</evidence>
<keyword evidence="2 8" id="KW-1134">Transmembrane beta strand</keyword>
<comment type="similarity">
    <text evidence="8">Belongs to the BamA family.</text>
</comment>
<dbReference type="Pfam" id="PF01103">
    <property type="entry name" value="Omp85"/>
    <property type="match status" value="1"/>
</dbReference>
<dbReference type="HAMAP" id="MF_01430">
    <property type="entry name" value="OM_assembly_BamA"/>
    <property type="match status" value="1"/>
</dbReference>
<keyword evidence="7 8" id="KW-0998">Cell outer membrane</keyword>
<dbReference type="AlphaFoldDB" id="A0A4D6Y8B9"/>
<dbReference type="InterPro" id="IPR010827">
    <property type="entry name" value="BamA/TamA_POTRA"/>
</dbReference>
<keyword evidence="4 8" id="KW-0732">Signal</keyword>
<feature type="domain" description="POTRA" evidence="10">
    <location>
        <begin position="347"/>
        <end position="421"/>
    </location>
</feature>
<dbReference type="Pfam" id="PF07244">
    <property type="entry name" value="POTRA"/>
    <property type="match status" value="5"/>
</dbReference>
<dbReference type="Gene3D" id="2.40.160.50">
    <property type="entry name" value="membrane protein fhac: a member of the omp85/tpsb transporter family"/>
    <property type="match status" value="1"/>
</dbReference>
<evidence type="ECO:0000256" key="4">
    <source>
        <dbReference type="ARBA" id="ARBA00022729"/>
    </source>
</evidence>
<evidence type="ECO:0000256" key="8">
    <source>
        <dbReference type="HAMAP-Rule" id="MF_01430"/>
    </source>
</evidence>
<evidence type="ECO:0000313" key="12">
    <source>
        <dbReference type="Proteomes" id="UP000298673"/>
    </source>
</evidence>
<comment type="subcellular location">
    <subcellularLocation>
        <location evidence="8">Cell outer membrane</location>
    </subcellularLocation>
    <subcellularLocation>
        <location evidence="1">Membrane</location>
    </subcellularLocation>
</comment>
<dbReference type="PROSITE" id="PS51779">
    <property type="entry name" value="POTRA"/>
    <property type="match status" value="5"/>
</dbReference>
<organism evidence="11 12">
    <name type="scientific">Buchnera aphidicola</name>
    <name type="common">Muscaphis stroyani</name>
    <dbReference type="NCBI Taxonomy" id="1241869"/>
    <lineage>
        <taxon>Bacteria</taxon>
        <taxon>Pseudomonadati</taxon>
        <taxon>Pseudomonadota</taxon>
        <taxon>Gammaproteobacteria</taxon>
        <taxon>Enterobacterales</taxon>
        <taxon>Erwiniaceae</taxon>
        <taxon>Buchnera</taxon>
    </lineage>
</organism>
<dbReference type="NCBIfam" id="TIGR03303">
    <property type="entry name" value="OM_YaeT"/>
    <property type="match status" value="1"/>
</dbReference>
<keyword evidence="5 8" id="KW-0677">Repeat</keyword>
<dbReference type="OrthoDB" id="9803054at2"/>
<dbReference type="InterPro" id="IPR034746">
    <property type="entry name" value="POTRA"/>
</dbReference>
<dbReference type="GO" id="GO:0043165">
    <property type="term" value="P:Gram-negative-bacterium-type cell outer membrane assembly"/>
    <property type="evidence" value="ECO:0007669"/>
    <property type="project" value="UniProtKB-UniRule"/>
</dbReference>
<dbReference type="PANTHER" id="PTHR12815:SF23">
    <property type="entry name" value="OUTER MEMBRANE PROTEIN ASSEMBLY FACTOR BAMA"/>
    <property type="match status" value="1"/>
</dbReference>
<feature type="domain" description="POTRA" evidence="10">
    <location>
        <begin position="24"/>
        <end position="91"/>
    </location>
</feature>
<evidence type="ECO:0000256" key="3">
    <source>
        <dbReference type="ARBA" id="ARBA00022692"/>
    </source>
</evidence>
<feature type="domain" description="POTRA" evidence="10">
    <location>
        <begin position="92"/>
        <end position="170"/>
    </location>
</feature>
<feature type="domain" description="POTRA" evidence="10">
    <location>
        <begin position="266"/>
        <end position="344"/>
    </location>
</feature>
<sequence>MKIKYIFISFLIFFSINVYAENLLSVSNIKFQGLVNLSKDEALNTILFKIGSKVSKKDIKNSIHALFKTGKFDNISVSYKSKTIIFKVKEKPIIFSINVTGNSIVQTDVLKKYLTQLGIETGGSLNSFLINLFIQNIKNFYYEMGRYQCNVKILKTFSFNNIVNLKIVIYEGELTQVKSIKIIGNNDFSEEKLMKLFQLKDHKPWWNLLEKCTYYSNKLQIDLNNLKNFYLNKGYFYFHVRSKKINFSKDKKNVNILIDISEGKKYKISNFFINGDLFHYYEFIKKIVKIDKNTLYNQEKINLIVNNIKTFLLEHGYLNSKVEVNPEVNHINKKIVLNFNIDLKKRYFVNKIIFSGNELTQDKILRREIKQIEGEYFNNRLVESGRVSLEQTKYFRDVSVATDMVSNSSNKVNVIYTVKEKPTGSLNFGVGYGIDSGLSFNFSVSEDNLFGLGNSLKATAVKNNNQKYIDFSTLHPYFFSNNINFSSRIFYSDLKYNLSNISSFMNNTYGLESDLSFLVNDFNTINFGFGYTHNNIFYLDKPKSYLNKIKIVSDDIFFDNVVSDFTLNYAWSYENLKYLYFPISGNQIHISGKNTIPGSDNSFYKLVLDGEKYVPLNKYKNFILMNHVRLGVVNSFNSKKTPFYENFYSNSLNNVRGFRANTIGPKKIDNTDNINVCNKYKNNNICESIDSIGGNALIMTNVELITPIPFINPIYTKFFRSSFFFDAGGVFDSGLNHDDKSINLSDISNNISSDNNIYASIGFSFQWFSPLGPLVFSYAFPIQKNKNYQLEPFQFNIGKNW</sequence>
<comment type="subunit">
    <text evidence="8">Part of the Bam complex, which is composed of the outer membrane protein BamA, and four lipoproteins BamB, BamC, BamD and BamE.</text>
</comment>
<feature type="domain" description="POTRA" evidence="10">
    <location>
        <begin position="175"/>
        <end position="263"/>
    </location>
</feature>
<reference evidence="11 12" key="1">
    <citation type="submission" date="2018-12" db="EMBL/GenBank/DDBJ databases">
        <authorList>
            <person name="Chong R.A."/>
        </authorList>
    </citation>
    <scope>NUCLEOTIDE SEQUENCE [LARGE SCALE GENOMIC DNA]</scope>
    <source>
        <strain evidence="11 12">Mst</strain>
    </source>
</reference>
<dbReference type="InterPro" id="IPR039910">
    <property type="entry name" value="D15-like"/>
</dbReference>
<evidence type="ECO:0000256" key="6">
    <source>
        <dbReference type="ARBA" id="ARBA00023136"/>
    </source>
</evidence>
<dbReference type="GO" id="GO:1990063">
    <property type="term" value="C:Bam protein complex"/>
    <property type="evidence" value="ECO:0007669"/>
    <property type="project" value="TreeGrafter"/>
</dbReference>
<dbReference type="GO" id="GO:0051205">
    <property type="term" value="P:protein insertion into membrane"/>
    <property type="evidence" value="ECO:0007669"/>
    <property type="project" value="UniProtKB-UniRule"/>
</dbReference>
<evidence type="ECO:0000259" key="10">
    <source>
        <dbReference type="PROSITE" id="PS51779"/>
    </source>
</evidence>
<dbReference type="EMBL" id="CP034861">
    <property type="protein sequence ID" value="QCI24643.1"/>
    <property type="molecule type" value="Genomic_DNA"/>
</dbReference>
<name>A0A4D6Y8B9_9GAMM</name>
<evidence type="ECO:0000313" key="11">
    <source>
        <dbReference type="EMBL" id="QCI24643.1"/>
    </source>
</evidence>
<accession>A0A4D6Y8B9</accession>
<keyword evidence="3 8" id="KW-0812">Transmembrane</keyword>
<reference evidence="11 12" key="2">
    <citation type="submission" date="2019-05" db="EMBL/GenBank/DDBJ databases">
        <title>Genome evolution of the obligate endosymbiont Buchnera aphidicola.</title>
        <authorList>
            <person name="Moran N.A."/>
        </authorList>
    </citation>
    <scope>NUCLEOTIDE SEQUENCE [LARGE SCALE GENOMIC DNA]</scope>
    <source>
        <strain evidence="11 12">Mst</strain>
    </source>
</reference>
<dbReference type="PANTHER" id="PTHR12815">
    <property type="entry name" value="SORTING AND ASSEMBLY MACHINERY SAMM50 PROTEIN FAMILY MEMBER"/>
    <property type="match status" value="1"/>
</dbReference>
<proteinExistence type="inferred from homology"/>
<dbReference type="Proteomes" id="UP000298673">
    <property type="component" value="Chromosome"/>
</dbReference>
<protein>
    <recommendedName>
        <fullName evidence="8 9">Outer membrane protein assembly factor BamA</fullName>
    </recommendedName>
</protein>
<comment type="function">
    <text evidence="8">Part of the outer membrane protein assembly complex, which is involved in assembly and insertion of beta-barrel proteins into the outer membrane. Constitutes, with BamD, the core component of the assembly machinery.</text>
</comment>
<evidence type="ECO:0000256" key="1">
    <source>
        <dbReference type="ARBA" id="ARBA00004370"/>
    </source>
</evidence>
<dbReference type="InterPro" id="IPR023707">
    <property type="entry name" value="OM_assembly_BamA"/>
</dbReference>
<evidence type="ECO:0000256" key="5">
    <source>
        <dbReference type="ARBA" id="ARBA00022737"/>
    </source>
</evidence>
<gene>
    <name evidence="8 11" type="primary">bamA</name>
    <name evidence="11" type="ORF">D9V75_01140</name>
</gene>
<keyword evidence="6 8" id="KW-0472">Membrane</keyword>
<evidence type="ECO:0000256" key="7">
    <source>
        <dbReference type="ARBA" id="ARBA00023237"/>
    </source>
</evidence>
<dbReference type="InterPro" id="IPR000184">
    <property type="entry name" value="Bac_surfAg_D15"/>
</dbReference>
<dbReference type="PIRSF" id="PIRSF006076">
    <property type="entry name" value="OM_assembly_OMP85"/>
    <property type="match status" value="1"/>
</dbReference>